<dbReference type="PANTHER" id="PTHR40074:SF2">
    <property type="entry name" value="O-ACETYLTRANSFERASE WECH"/>
    <property type="match status" value="1"/>
</dbReference>
<evidence type="ECO:0000256" key="4">
    <source>
        <dbReference type="ARBA" id="ARBA00022692"/>
    </source>
</evidence>
<evidence type="ECO:0000256" key="6">
    <source>
        <dbReference type="ARBA" id="ARBA00023136"/>
    </source>
</evidence>
<sequence>MGQAKERLISIDLLRFLAICAVVVLHCAAPLLYEYNGSGPKVWWLGNILDSISRWCVPVFVMISGAFILKPYQNQQSLTKFLKKRLTKILLPFIFWSILFLVYKEFHTNSEINLAIGVKQFLTGDVYYHLWFVYMIVGLYLIAPIFQIFISKTSEKYIIYLLVLWFISSIIYPFVMEAFEMNIRFDIPATDGFLGYFLLGYYLMNYHIKNKYRVTLYFLGIGSIFVTIFGTWYLTVVRSEGTFRGYFFDNHSPNVFFVAVALFLLFKYMNMPFLEESPKIRNLILIASGVSFGIYMIHPIIQNTITRYIPLTEHSFVSVPLVAVMVISISFGIIYLMQQNKITKKLVL</sequence>
<feature type="transmembrane region" description="Helical" evidence="7">
    <location>
        <begin position="316"/>
        <end position="336"/>
    </location>
</feature>
<evidence type="ECO:0000256" key="2">
    <source>
        <dbReference type="ARBA" id="ARBA00007400"/>
    </source>
</evidence>
<dbReference type="PANTHER" id="PTHR40074">
    <property type="entry name" value="O-ACETYLTRANSFERASE WECH"/>
    <property type="match status" value="1"/>
</dbReference>
<keyword evidence="5 7" id="KW-1133">Transmembrane helix</keyword>
<protein>
    <submittedName>
        <fullName evidence="9">Acyltransferase family protein</fullName>
    </submittedName>
</protein>
<dbReference type="Proteomes" id="UP001221597">
    <property type="component" value="Chromosome"/>
</dbReference>
<proteinExistence type="inferred from homology"/>
<feature type="transmembrane region" description="Helical" evidence="7">
    <location>
        <begin position="216"/>
        <end position="234"/>
    </location>
</feature>
<evidence type="ECO:0000259" key="8">
    <source>
        <dbReference type="Pfam" id="PF01757"/>
    </source>
</evidence>
<keyword evidence="3" id="KW-1003">Cell membrane</keyword>
<keyword evidence="6 7" id="KW-0472">Membrane</keyword>
<evidence type="ECO:0000313" key="9">
    <source>
        <dbReference type="EMBL" id="WFT73825.1"/>
    </source>
</evidence>
<dbReference type="RefSeq" id="WP_283075832.1">
    <property type="nucleotide sequence ID" value="NZ_CP121671.1"/>
</dbReference>
<evidence type="ECO:0000256" key="5">
    <source>
        <dbReference type="ARBA" id="ARBA00022989"/>
    </source>
</evidence>
<keyword evidence="9" id="KW-0012">Acyltransferase</keyword>
<gene>
    <name evidence="9" type="ORF">P9989_15820</name>
</gene>
<feature type="transmembrane region" description="Helical" evidence="7">
    <location>
        <begin position="126"/>
        <end position="150"/>
    </location>
</feature>
<dbReference type="GO" id="GO:0016746">
    <property type="term" value="F:acyltransferase activity"/>
    <property type="evidence" value="ECO:0007669"/>
    <property type="project" value="UniProtKB-KW"/>
</dbReference>
<evidence type="ECO:0000256" key="1">
    <source>
        <dbReference type="ARBA" id="ARBA00004651"/>
    </source>
</evidence>
<comment type="similarity">
    <text evidence="2">Belongs to the acyltransferase 3 family.</text>
</comment>
<feature type="transmembrane region" description="Helical" evidence="7">
    <location>
        <begin position="187"/>
        <end position="204"/>
    </location>
</feature>
<name>A0ABY8IV53_9BACI</name>
<dbReference type="Pfam" id="PF01757">
    <property type="entry name" value="Acyl_transf_3"/>
    <property type="match status" value="1"/>
</dbReference>
<accession>A0ABY8IV53</accession>
<feature type="transmembrane region" description="Helical" evidence="7">
    <location>
        <begin position="12"/>
        <end position="32"/>
    </location>
</feature>
<feature type="transmembrane region" description="Helical" evidence="7">
    <location>
        <begin position="157"/>
        <end position="175"/>
    </location>
</feature>
<feature type="transmembrane region" description="Helical" evidence="7">
    <location>
        <begin position="89"/>
        <end position="106"/>
    </location>
</feature>
<dbReference type="EMBL" id="CP121671">
    <property type="protein sequence ID" value="WFT73825.1"/>
    <property type="molecule type" value="Genomic_DNA"/>
</dbReference>
<feature type="domain" description="Acyltransferase 3" evidence="8">
    <location>
        <begin position="9"/>
        <end position="333"/>
    </location>
</feature>
<reference evidence="9 10" key="1">
    <citation type="submission" date="2023-04" db="EMBL/GenBank/DDBJ databases">
        <title>Genome sequence of Halobacillus naozhouensis KACC 21980.</title>
        <authorList>
            <person name="Kim S."/>
            <person name="Heo J."/>
            <person name="Kwon S.-W."/>
        </authorList>
    </citation>
    <scope>NUCLEOTIDE SEQUENCE [LARGE SCALE GENOMIC DNA]</scope>
    <source>
        <strain evidence="9 10">KCTC 13234</strain>
    </source>
</reference>
<feature type="transmembrane region" description="Helical" evidence="7">
    <location>
        <begin position="283"/>
        <end position="301"/>
    </location>
</feature>
<evidence type="ECO:0000256" key="7">
    <source>
        <dbReference type="SAM" id="Phobius"/>
    </source>
</evidence>
<dbReference type="InterPro" id="IPR002656">
    <property type="entry name" value="Acyl_transf_3_dom"/>
</dbReference>
<feature type="transmembrane region" description="Helical" evidence="7">
    <location>
        <begin position="52"/>
        <end position="69"/>
    </location>
</feature>
<comment type="subcellular location">
    <subcellularLocation>
        <location evidence="1">Cell membrane</location>
        <topology evidence="1">Multi-pass membrane protein</topology>
    </subcellularLocation>
</comment>
<keyword evidence="10" id="KW-1185">Reference proteome</keyword>
<feature type="transmembrane region" description="Helical" evidence="7">
    <location>
        <begin position="254"/>
        <end position="271"/>
    </location>
</feature>
<evidence type="ECO:0000256" key="3">
    <source>
        <dbReference type="ARBA" id="ARBA00022475"/>
    </source>
</evidence>
<keyword evidence="4 7" id="KW-0812">Transmembrane</keyword>
<keyword evidence="9" id="KW-0808">Transferase</keyword>
<evidence type="ECO:0000313" key="10">
    <source>
        <dbReference type="Proteomes" id="UP001221597"/>
    </source>
</evidence>
<organism evidence="9 10">
    <name type="scientific">Halobacillus naozhouensis</name>
    <dbReference type="NCBI Taxonomy" id="554880"/>
    <lineage>
        <taxon>Bacteria</taxon>
        <taxon>Bacillati</taxon>
        <taxon>Bacillota</taxon>
        <taxon>Bacilli</taxon>
        <taxon>Bacillales</taxon>
        <taxon>Bacillaceae</taxon>
        <taxon>Halobacillus</taxon>
    </lineage>
</organism>